<evidence type="ECO:0000259" key="12">
    <source>
        <dbReference type="Pfam" id="PF19269"/>
    </source>
</evidence>
<dbReference type="Pfam" id="PF00749">
    <property type="entry name" value="tRNA-synt_1c"/>
    <property type="match status" value="1"/>
</dbReference>
<dbReference type="InterPro" id="IPR033910">
    <property type="entry name" value="GluRS_core"/>
</dbReference>
<evidence type="ECO:0000256" key="3">
    <source>
        <dbReference type="ARBA" id="ARBA00022490"/>
    </source>
</evidence>
<evidence type="ECO:0000256" key="10">
    <source>
        <dbReference type="RuleBase" id="RU363037"/>
    </source>
</evidence>
<dbReference type="InterPro" id="IPR004527">
    <property type="entry name" value="Glu-tRNA-ligase_bac/mito"/>
</dbReference>
<proteinExistence type="inferred from homology"/>
<gene>
    <name evidence="13" type="ORF">E3J48_00200</name>
</gene>
<evidence type="ECO:0000313" key="14">
    <source>
        <dbReference type="Proteomes" id="UP000319130"/>
    </source>
</evidence>
<evidence type="ECO:0000256" key="1">
    <source>
        <dbReference type="ARBA" id="ARBA00007894"/>
    </source>
</evidence>
<dbReference type="PANTHER" id="PTHR43311">
    <property type="entry name" value="GLUTAMATE--TRNA LIGASE"/>
    <property type="match status" value="1"/>
</dbReference>
<dbReference type="CDD" id="cd00808">
    <property type="entry name" value="GluRS_core"/>
    <property type="match status" value="1"/>
</dbReference>
<dbReference type="InterPro" id="IPR000924">
    <property type="entry name" value="Glu/Gln-tRNA-synth"/>
</dbReference>
<organism evidence="13 14">
    <name type="scientific">Aerophobetes bacterium</name>
    <dbReference type="NCBI Taxonomy" id="2030807"/>
    <lineage>
        <taxon>Bacteria</taxon>
        <taxon>Candidatus Aerophobota</taxon>
    </lineage>
</organism>
<dbReference type="GO" id="GO:0005829">
    <property type="term" value="C:cytosol"/>
    <property type="evidence" value="ECO:0007669"/>
    <property type="project" value="TreeGrafter"/>
</dbReference>
<dbReference type="Gene3D" id="1.10.10.350">
    <property type="match status" value="1"/>
</dbReference>
<dbReference type="InterPro" id="IPR020058">
    <property type="entry name" value="Glu/Gln-tRNA-synth_Ib_cat-dom"/>
</dbReference>
<keyword evidence="5 10" id="KW-0547">Nucleotide-binding</keyword>
<dbReference type="Proteomes" id="UP000319130">
    <property type="component" value="Unassembled WGS sequence"/>
</dbReference>
<comment type="similarity">
    <text evidence="1">Belongs to the class-I aminoacyl-tRNA synthetase family. Glutamate--tRNA ligase type 1 subfamily.</text>
</comment>
<accession>A0A523WDJ2</accession>
<feature type="non-terminal residue" evidence="13">
    <location>
        <position position="1"/>
    </location>
</feature>
<reference evidence="13 14" key="1">
    <citation type="submission" date="2019-03" db="EMBL/GenBank/DDBJ databases">
        <title>Metabolic potential of uncultured bacteria and archaea associated with petroleum seepage in deep-sea sediments.</title>
        <authorList>
            <person name="Dong X."/>
            <person name="Hubert C."/>
        </authorList>
    </citation>
    <scope>NUCLEOTIDE SEQUENCE [LARGE SCALE GENOMIC DNA]</scope>
    <source>
        <strain evidence="13">E29_bin52</strain>
    </source>
</reference>
<evidence type="ECO:0000256" key="6">
    <source>
        <dbReference type="ARBA" id="ARBA00022840"/>
    </source>
</evidence>
<dbReference type="InterPro" id="IPR020752">
    <property type="entry name" value="Glu-tRNA-synth_I_codon-bd_sub1"/>
</dbReference>
<keyword evidence="8 10" id="KW-0030">Aminoacyl-tRNA synthetase</keyword>
<feature type="domain" description="Glutamyl/glutaminyl-tRNA synthetase class Ib catalytic" evidence="11">
    <location>
        <begin position="1"/>
        <end position="306"/>
    </location>
</feature>
<keyword evidence="6 10" id="KW-0067">ATP-binding</keyword>
<dbReference type="Pfam" id="PF19269">
    <property type="entry name" value="Anticodon_2"/>
    <property type="match status" value="1"/>
</dbReference>
<dbReference type="HAMAP" id="MF_00022">
    <property type="entry name" value="Glu_tRNA_synth_type1"/>
    <property type="match status" value="1"/>
</dbReference>
<dbReference type="GO" id="GO:0005524">
    <property type="term" value="F:ATP binding"/>
    <property type="evidence" value="ECO:0007669"/>
    <property type="project" value="UniProtKB-KW"/>
</dbReference>
<dbReference type="GO" id="GO:0004818">
    <property type="term" value="F:glutamate-tRNA ligase activity"/>
    <property type="evidence" value="ECO:0007669"/>
    <property type="project" value="UniProtKB-EC"/>
</dbReference>
<dbReference type="SUPFAM" id="SSF48163">
    <property type="entry name" value="An anticodon-binding domain of class I aminoacyl-tRNA synthetases"/>
    <property type="match status" value="1"/>
</dbReference>
<evidence type="ECO:0000256" key="5">
    <source>
        <dbReference type="ARBA" id="ARBA00022741"/>
    </source>
</evidence>
<protein>
    <recommendedName>
        <fullName evidence="2">glutamate--tRNA ligase</fullName>
        <ecNumber evidence="2">6.1.1.17</ecNumber>
    </recommendedName>
    <alternativeName>
        <fullName evidence="9">Glutamyl-tRNA synthetase</fullName>
    </alternativeName>
</protein>
<keyword evidence="3" id="KW-0963">Cytoplasm</keyword>
<dbReference type="Gene3D" id="3.40.50.620">
    <property type="entry name" value="HUPs"/>
    <property type="match status" value="1"/>
</dbReference>
<dbReference type="Gene3D" id="1.10.8.70">
    <property type="entry name" value="Glutamate-tRNA synthetase, class I, anticodon-binding domain 1"/>
    <property type="match status" value="1"/>
</dbReference>
<dbReference type="PANTHER" id="PTHR43311:SF2">
    <property type="entry name" value="GLUTAMATE--TRNA LIGASE, MITOCHONDRIAL-RELATED"/>
    <property type="match status" value="1"/>
</dbReference>
<name>A0A523WDJ2_UNCAE</name>
<comment type="caution">
    <text evidence="13">The sequence shown here is derived from an EMBL/GenBank/DDBJ whole genome shotgun (WGS) entry which is preliminary data.</text>
</comment>
<evidence type="ECO:0000256" key="7">
    <source>
        <dbReference type="ARBA" id="ARBA00022917"/>
    </source>
</evidence>
<dbReference type="GO" id="GO:0000049">
    <property type="term" value="F:tRNA binding"/>
    <property type="evidence" value="ECO:0007669"/>
    <property type="project" value="InterPro"/>
</dbReference>
<dbReference type="SUPFAM" id="SSF52374">
    <property type="entry name" value="Nucleotidylyl transferase"/>
    <property type="match status" value="1"/>
</dbReference>
<dbReference type="GO" id="GO:0008270">
    <property type="term" value="F:zinc ion binding"/>
    <property type="evidence" value="ECO:0007669"/>
    <property type="project" value="InterPro"/>
</dbReference>
<dbReference type="InterPro" id="IPR008925">
    <property type="entry name" value="aa_tRNA-synth_I_cd-bd_sf"/>
</dbReference>
<dbReference type="NCBIfam" id="TIGR00464">
    <property type="entry name" value="gltX_bact"/>
    <property type="match status" value="1"/>
</dbReference>
<dbReference type="GO" id="GO:0006424">
    <property type="term" value="P:glutamyl-tRNA aminoacylation"/>
    <property type="evidence" value="ECO:0007669"/>
    <property type="project" value="InterPro"/>
</dbReference>
<dbReference type="EC" id="6.1.1.17" evidence="2"/>
<keyword evidence="4 10" id="KW-0436">Ligase</keyword>
<sequence length="476" mass="54842">GELHIGGARTALFNWLFARHHGGKFILRIEDTDVARSSEDFYQVVLDSLKWLGLHWDEGPEKGGRYGPYRQSERLDIYERYGRRLLEEGKAYRCYCSPQELEDQKRRLQKQGEPFTCPQGCRTLSSEERRSLEAEGRKPALRFKVPQGTVWVDDVLRGRVSFENKLIGDFILLKSDGTATYNFACVIDDHLMKITHIIRGDEHLPNTPRQVLLYQALDFPLPLFAHIPLILGKDSSKLSKRHGATSVSYYRNQGYLPWTMVNYLALLGWSTPDSQQFFEKDELIQKFTLERVGKSAAIFDPVKLEWMNGEYIRKMGPDELVDLLIPYLRQAGLIEESIDPTARQKILEVAGLERERIKVLPEIIDLAGFFFTSDFSYDPVSVKKRLEKDYVPSLLEEARLRIQALSPFEEESLEQVLRRLAEDSSLSPSEVFHPLRVALTGKMKGPGLFELAVVLGKEEVVRRIERTLEMLKNSFW</sequence>
<dbReference type="InterPro" id="IPR049940">
    <property type="entry name" value="GluQ/Sye"/>
</dbReference>
<keyword evidence="7 10" id="KW-0648">Protein biosynthesis</keyword>
<dbReference type="InterPro" id="IPR020751">
    <property type="entry name" value="aa-tRNA-synth_I_codon-bd_sub2"/>
</dbReference>
<dbReference type="AlphaFoldDB" id="A0A523WDJ2"/>
<dbReference type="InterPro" id="IPR045462">
    <property type="entry name" value="aa-tRNA-synth_I_cd-bd"/>
</dbReference>
<evidence type="ECO:0000256" key="4">
    <source>
        <dbReference type="ARBA" id="ARBA00022598"/>
    </source>
</evidence>
<evidence type="ECO:0000256" key="8">
    <source>
        <dbReference type="ARBA" id="ARBA00023146"/>
    </source>
</evidence>
<dbReference type="PRINTS" id="PR00987">
    <property type="entry name" value="TRNASYNTHGLU"/>
</dbReference>
<evidence type="ECO:0000256" key="2">
    <source>
        <dbReference type="ARBA" id="ARBA00012835"/>
    </source>
</evidence>
<evidence type="ECO:0000313" key="13">
    <source>
        <dbReference type="EMBL" id="TET65072.1"/>
    </source>
</evidence>
<dbReference type="InterPro" id="IPR014729">
    <property type="entry name" value="Rossmann-like_a/b/a_fold"/>
</dbReference>
<feature type="domain" description="Aminoacyl-tRNA synthetase class I anticodon-binding" evidence="12">
    <location>
        <begin position="319"/>
        <end position="467"/>
    </location>
</feature>
<evidence type="ECO:0000256" key="9">
    <source>
        <dbReference type="ARBA" id="ARBA00030865"/>
    </source>
</evidence>
<dbReference type="EMBL" id="SOIZ01000009">
    <property type="protein sequence ID" value="TET65072.1"/>
    <property type="molecule type" value="Genomic_DNA"/>
</dbReference>
<dbReference type="FunFam" id="3.40.50.620:FF:000045">
    <property type="entry name" value="Glutamate--tRNA ligase, mitochondrial"/>
    <property type="match status" value="1"/>
</dbReference>
<evidence type="ECO:0000259" key="11">
    <source>
        <dbReference type="Pfam" id="PF00749"/>
    </source>
</evidence>